<dbReference type="EMBL" id="JALLPB020000054">
    <property type="protein sequence ID" value="KAL3822813.1"/>
    <property type="molecule type" value="Genomic_DNA"/>
</dbReference>
<name>A0ABD3SEK3_9STRA</name>
<reference evidence="2 3" key="1">
    <citation type="submission" date="2024-10" db="EMBL/GenBank/DDBJ databases">
        <title>Updated reference genomes for cyclostephanoid diatoms.</title>
        <authorList>
            <person name="Roberts W.R."/>
            <person name="Alverson A.J."/>
        </authorList>
    </citation>
    <scope>NUCLEOTIDE SEQUENCE [LARGE SCALE GENOMIC DNA]</scope>
    <source>
        <strain evidence="2 3">AJA228-03</strain>
    </source>
</reference>
<comment type="caution">
    <text evidence="2">The sequence shown here is derived from an EMBL/GenBank/DDBJ whole genome shotgun (WGS) entry which is preliminary data.</text>
</comment>
<gene>
    <name evidence="2" type="ORF">ACHAXA_005978</name>
</gene>
<dbReference type="AlphaFoldDB" id="A0ABD3SEK3"/>
<organism evidence="2 3">
    <name type="scientific">Cyclostephanos tholiformis</name>
    <dbReference type="NCBI Taxonomy" id="382380"/>
    <lineage>
        <taxon>Eukaryota</taxon>
        <taxon>Sar</taxon>
        <taxon>Stramenopiles</taxon>
        <taxon>Ochrophyta</taxon>
        <taxon>Bacillariophyta</taxon>
        <taxon>Coscinodiscophyceae</taxon>
        <taxon>Thalassiosirophycidae</taxon>
        <taxon>Stephanodiscales</taxon>
        <taxon>Stephanodiscaceae</taxon>
        <taxon>Cyclostephanos</taxon>
    </lineage>
</organism>
<proteinExistence type="predicted"/>
<dbReference type="Proteomes" id="UP001530377">
    <property type="component" value="Unassembled WGS sequence"/>
</dbReference>
<protein>
    <recommendedName>
        <fullName evidence="4">BZIP domain-containing protein</fullName>
    </recommendedName>
</protein>
<sequence length="332" mass="37390">MATSLDALEALLQFRESASNSTFKHLPRRNYIPDLPVPNPLDPTQPHLIESDVQSIVVNNCPSTNGSGVRSALSDKPIMSPNAITVPDPLAMPTAEIKSARHLPPSCSAIEKLTTAASQSWIIDNGLSIIDTFFLRPIASDTTFDVDIRTDKIRDALKSKPQRGKKRDDLNRLERQELTRTRNREHAKSTRMRKKARLDDLMEIERKYVLVKEKEMLHVHRRQRLIDFVEQRSVKRCRYSLRLYELANQEILNPEFYVTDAVSLTSANSCAVKVLAHGSSLDLACPKTLSGLICVDFAPETTDICDLSLYWSTTTSSVRSFPPSVSLSNLEW</sequence>
<evidence type="ECO:0000313" key="3">
    <source>
        <dbReference type="Proteomes" id="UP001530377"/>
    </source>
</evidence>
<feature type="compositionally biased region" description="Basic and acidic residues" evidence="1">
    <location>
        <begin position="166"/>
        <end position="188"/>
    </location>
</feature>
<evidence type="ECO:0000256" key="1">
    <source>
        <dbReference type="SAM" id="MobiDB-lite"/>
    </source>
</evidence>
<evidence type="ECO:0000313" key="2">
    <source>
        <dbReference type="EMBL" id="KAL3822813.1"/>
    </source>
</evidence>
<keyword evidence="3" id="KW-1185">Reference proteome</keyword>
<evidence type="ECO:0008006" key="4">
    <source>
        <dbReference type="Google" id="ProtNLM"/>
    </source>
</evidence>
<feature type="region of interest" description="Disordered" evidence="1">
    <location>
        <begin position="157"/>
        <end position="193"/>
    </location>
</feature>
<accession>A0ABD3SEK3</accession>